<proteinExistence type="predicted"/>
<gene>
    <name evidence="1" type="ORF">RUM43_007298</name>
</gene>
<evidence type="ECO:0000313" key="2">
    <source>
        <dbReference type="Proteomes" id="UP001372834"/>
    </source>
</evidence>
<name>A0AAN8Q5W0_POLSC</name>
<dbReference type="EMBL" id="JAWJWE010000003">
    <property type="protein sequence ID" value="KAK6639028.1"/>
    <property type="molecule type" value="Genomic_DNA"/>
</dbReference>
<dbReference type="Proteomes" id="UP001372834">
    <property type="component" value="Unassembled WGS sequence"/>
</dbReference>
<sequence length="635" mass="72045">MNNIKYTDNELNLMSYQELRRLSILLRLPANIKKTYMISMIQAHQKGDGFTKTAIANKVMEERKIKRLTTKGRQAKPYIMVSTTTTQQIMLPRNHSLTTPVRLMPQYERGFAPLTQYEAVPGLSNAKANFDDSGSYNYHFHGEYSNTMMTSSSHEMYRNETYWHPREIYNNSLMPILSSLLTPNSMPINSTGFTSQYASQNATKSQSSFQQGIYEKYVKSGGLIEGQTYQSNATNSTLMLNNSYTDENTSNNNSDTQGNYVVTKNDIDFEVNSTVDDSGYQQFSRRDDTVIRHANSSLSHLGENYSQRAMEYNGYSNGGTKDLSSCIGEFFGSENDLSQSEDDFRKTGALIHPSTKLVNNGVNHYRLTAVPLSQSEAERTCATEERIWEETDGGERDELWKTSTERNFVSVPDGDNRGPSSSDVSENFNYCTSDAVQTTESTWDKRRLNENHVSIRHSDFPRCRYILGHNKYPEVVNKKSDVTAVLPSFWSTFSAYGTNNKVYSLCRNSFTGTTETHVSPIMISTYAKQYTHGNSQLTSNNPEESPQISRPWVYTYSEPSQSSFSVENSSYSTWNEYSSEVGDKMLSSDNPHEVQVVKCRKHGCHYLYSVPSSCNQGELQKDRAFDQTAQIKPFI</sequence>
<dbReference type="AlphaFoldDB" id="A0AAN8Q5W0"/>
<reference evidence="1 2" key="1">
    <citation type="submission" date="2023-10" db="EMBL/GenBank/DDBJ databases">
        <title>Genomes of two closely related lineages of the louse Polyplax serrata with different host specificities.</title>
        <authorList>
            <person name="Martinu J."/>
            <person name="Tarabai H."/>
            <person name="Stefka J."/>
            <person name="Hypsa V."/>
        </authorList>
    </citation>
    <scope>NUCLEOTIDE SEQUENCE [LARGE SCALE GENOMIC DNA]</scope>
    <source>
        <strain evidence="1">HR10_N</strain>
    </source>
</reference>
<protein>
    <submittedName>
        <fullName evidence="1">Uncharacterized protein</fullName>
    </submittedName>
</protein>
<comment type="caution">
    <text evidence="1">The sequence shown here is derived from an EMBL/GenBank/DDBJ whole genome shotgun (WGS) entry which is preliminary data.</text>
</comment>
<evidence type="ECO:0000313" key="1">
    <source>
        <dbReference type="EMBL" id="KAK6639028.1"/>
    </source>
</evidence>
<organism evidence="1 2">
    <name type="scientific">Polyplax serrata</name>
    <name type="common">Common mouse louse</name>
    <dbReference type="NCBI Taxonomy" id="468196"/>
    <lineage>
        <taxon>Eukaryota</taxon>
        <taxon>Metazoa</taxon>
        <taxon>Ecdysozoa</taxon>
        <taxon>Arthropoda</taxon>
        <taxon>Hexapoda</taxon>
        <taxon>Insecta</taxon>
        <taxon>Pterygota</taxon>
        <taxon>Neoptera</taxon>
        <taxon>Paraneoptera</taxon>
        <taxon>Psocodea</taxon>
        <taxon>Troctomorpha</taxon>
        <taxon>Phthiraptera</taxon>
        <taxon>Anoplura</taxon>
        <taxon>Polyplacidae</taxon>
        <taxon>Polyplax</taxon>
    </lineage>
</organism>
<accession>A0AAN8Q5W0</accession>